<dbReference type="InterPro" id="IPR013010">
    <property type="entry name" value="Znf_SIAH"/>
</dbReference>
<dbReference type="Pfam" id="PF21362">
    <property type="entry name" value="Sina_RING"/>
    <property type="match status" value="1"/>
</dbReference>
<dbReference type="InterPro" id="IPR001841">
    <property type="entry name" value="Znf_RING"/>
</dbReference>
<keyword evidence="9" id="KW-0862">Zinc</keyword>
<comment type="similarity">
    <text evidence="3">Belongs to the SINA (Seven in absentia) family.</text>
</comment>
<organism evidence="15 16">
    <name type="scientific">Malus baccata</name>
    <name type="common">Siberian crab apple</name>
    <name type="synonym">Pyrus baccata</name>
    <dbReference type="NCBI Taxonomy" id="106549"/>
    <lineage>
        <taxon>Eukaryota</taxon>
        <taxon>Viridiplantae</taxon>
        <taxon>Streptophyta</taxon>
        <taxon>Embryophyta</taxon>
        <taxon>Tracheophyta</taxon>
        <taxon>Spermatophyta</taxon>
        <taxon>Magnoliopsida</taxon>
        <taxon>eudicotyledons</taxon>
        <taxon>Gunneridae</taxon>
        <taxon>Pentapetalae</taxon>
        <taxon>rosids</taxon>
        <taxon>fabids</taxon>
        <taxon>Rosales</taxon>
        <taxon>Rosaceae</taxon>
        <taxon>Amygdaloideae</taxon>
        <taxon>Maleae</taxon>
        <taxon>Malus</taxon>
    </lineage>
</organism>
<evidence type="ECO:0000256" key="4">
    <source>
        <dbReference type="ARBA" id="ARBA00012483"/>
    </source>
</evidence>
<evidence type="ECO:0000256" key="11">
    <source>
        <dbReference type="PROSITE-ProRule" id="PRU00455"/>
    </source>
</evidence>
<evidence type="ECO:0000313" key="16">
    <source>
        <dbReference type="Proteomes" id="UP000315295"/>
    </source>
</evidence>
<dbReference type="PANTHER" id="PTHR46632">
    <property type="entry name" value="E3 UBIQUITIN-PROTEIN LIGASE SINA-LIKE 4"/>
    <property type="match status" value="1"/>
</dbReference>
<sequence length="423" mass="48371">MRPRRHLSPGFLPSEESDEEVSIIRRTKRARLSRPNPFAPHTRVRAPRAKRVRGDVEREEEESDHDFIPVTMVRASRARRGRGYAGREENESDRDGSEGDRSSDGGEVDHYRDRGEVDRYHDRSEEGDRYRDRSEEEDRYHDGSEDEEREEDDKIEVEDEEENNERSDKTIITLTDPYLFECPICYEPLTIPVFQCDQNGHIACSSCISKINNKCPSCSGSICSNRCRAIEKILESVSTISCRNAKHGCKESVTYDERSEHQKTCVYSPCSCPHLGCDFVASSKQICQHFRHKHFGSAKRFEYHCSFPVTLSVTDKFVVFQEKNEGTLFVLKNHCVKELGNAVTLSCIQPSSTGGFFYDLVAKTKGNRLRLQAFTKSTPRIIIDDSPPKTGFHLIPTDFISSCGQLKMDLCIWPEDDHPISIL</sequence>
<dbReference type="InterPro" id="IPR013083">
    <property type="entry name" value="Znf_RING/FYVE/PHD"/>
</dbReference>
<dbReference type="EMBL" id="VIEB01000124">
    <property type="protein sequence ID" value="TQE05357.1"/>
    <property type="molecule type" value="Genomic_DNA"/>
</dbReference>
<keyword evidence="7 11" id="KW-0863">Zinc-finger</keyword>
<evidence type="ECO:0000256" key="2">
    <source>
        <dbReference type="ARBA" id="ARBA00004906"/>
    </source>
</evidence>
<dbReference type="PROSITE" id="PS51081">
    <property type="entry name" value="ZF_SIAH"/>
    <property type="match status" value="1"/>
</dbReference>
<comment type="function">
    <text evidence="10">E3 ubiquitin-protein ligase that mediates ubiquitination and subsequent proteasomal degradation of target proteins. E3 ubiquitin ligases accept ubiquitin from an E2 ubiquitin-conjugating enzyme in the form of a thioester and then directly transfers the ubiquitin to targeted substrates. It probably triggers the ubiquitin-mediated degradation of different substrates.</text>
</comment>
<reference evidence="15 16" key="1">
    <citation type="journal article" date="2019" name="G3 (Bethesda)">
        <title>Sequencing of a Wild Apple (Malus baccata) Genome Unravels the Differences Between Cultivated and Wild Apple Species Regarding Disease Resistance and Cold Tolerance.</title>
        <authorList>
            <person name="Chen X."/>
        </authorList>
    </citation>
    <scope>NUCLEOTIDE SEQUENCE [LARGE SCALE GENOMIC DNA]</scope>
    <source>
        <strain evidence="16">cv. Shandingzi</strain>
        <tissue evidence="15">Leaves</tissue>
    </source>
</reference>
<dbReference type="GO" id="GO:0008270">
    <property type="term" value="F:zinc ion binding"/>
    <property type="evidence" value="ECO:0007669"/>
    <property type="project" value="UniProtKB-KW"/>
</dbReference>
<evidence type="ECO:0000313" key="15">
    <source>
        <dbReference type="EMBL" id="TQE05357.1"/>
    </source>
</evidence>
<evidence type="ECO:0000259" key="13">
    <source>
        <dbReference type="PROSITE" id="PS50089"/>
    </source>
</evidence>
<feature type="domain" description="RING-type" evidence="13">
    <location>
        <begin position="182"/>
        <end position="219"/>
    </location>
</feature>
<accession>A0A540N2R5</accession>
<dbReference type="SUPFAM" id="SSF49599">
    <property type="entry name" value="TRAF domain-like"/>
    <property type="match status" value="1"/>
</dbReference>
<evidence type="ECO:0000256" key="3">
    <source>
        <dbReference type="ARBA" id="ARBA00009119"/>
    </source>
</evidence>
<feature type="compositionally biased region" description="Acidic residues" evidence="12">
    <location>
        <begin position="144"/>
        <end position="163"/>
    </location>
</feature>
<dbReference type="PROSITE" id="PS50089">
    <property type="entry name" value="ZF_RING_2"/>
    <property type="match status" value="1"/>
</dbReference>
<dbReference type="AlphaFoldDB" id="A0A540N2R5"/>
<evidence type="ECO:0000256" key="1">
    <source>
        <dbReference type="ARBA" id="ARBA00000900"/>
    </source>
</evidence>
<name>A0A540N2R5_MALBA</name>
<keyword evidence="8" id="KW-0833">Ubl conjugation pathway</keyword>
<evidence type="ECO:0000256" key="8">
    <source>
        <dbReference type="ARBA" id="ARBA00022786"/>
    </source>
</evidence>
<evidence type="ECO:0000256" key="5">
    <source>
        <dbReference type="ARBA" id="ARBA00022679"/>
    </source>
</evidence>
<comment type="catalytic activity">
    <reaction evidence="1">
        <text>S-ubiquitinyl-[E2 ubiquitin-conjugating enzyme]-L-cysteine + [acceptor protein]-L-lysine = [E2 ubiquitin-conjugating enzyme]-L-cysteine + N(6)-ubiquitinyl-[acceptor protein]-L-lysine.</text>
        <dbReference type="EC" id="2.3.2.27"/>
    </reaction>
</comment>
<evidence type="ECO:0000256" key="7">
    <source>
        <dbReference type="ARBA" id="ARBA00022771"/>
    </source>
</evidence>
<dbReference type="Proteomes" id="UP000315295">
    <property type="component" value="Unassembled WGS sequence"/>
</dbReference>
<keyword evidence="5" id="KW-0808">Transferase</keyword>
<feature type="compositionally biased region" description="Basic residues" evidence="12">
    <location>
        <begin position="42"/>
        <end position="51"/>
    </location>
</feature>
<dbReference type="Pfam" id="PF21361">
    <property type="entry name" value="Sina_ZnF"/>
    <property type="match status" value="1"/>
</dbReference>
<evidence type="ECO:0000259" key="14">
    <source>
        <dbReference type="PROSITE" id="PS51081"/>
    </source>
</evidence>
<comment type="pathway">
    <text evidence="2">Protein modification; protein ubiquitination.</text>
</comment>
<proteinExistence type="inferred from homology"/>
<evidence type="ECO:0000256" key="9">
    <source>
        <dbReference type="ARBA" id="ARBA00022833"/>
    </source>
</evidence>
<dbReference type="PANTHER" id="PTHR46632:SF16">
    <property type="entry name" value="E3 UBIQUITIN-PROTEIN LIGASE SINA-LIKE 10"/>
    <property type="match status" value="1"/>
</dbReference>
<protein>
    <recommendedName>
        <fullName evidence="4">RING-type E3 ubiquitin transferase</fullName>
        <ecNumber evidence="4">2.3.2.27</ecNumber>
    </recommendedName>
</protein>
<dbReference type="SUPFAM" id="SSF57850">
    <property type="entry name" value="RING/U-box"/>
    <property type="match status" value="1"/>
</dbReference>
<dbReference type="GO" id="GO:0016567">
    <property type="term" value="P:protein ubiquitination"/>
    <property type="evidence" value="ECO:0007669"/>
    <property type="project" value="UniProtKB-UniPathway"/>
</dbReference>
<dbReference type="EC" id="2.3.2.27" evidence="4"/>
<dbReference type="STRING" id="106549.A0A540N2R5"/>
<feature type="compositionally biased region" description="Basic and acidic residues" evidence="12">
    <location>
        <begin position="85"/>
        <end position="143"/>
    </location>
</feature>
<dbReference type="UniPathway" id="UPA00143"/>
<dbReference type="GO" id="GO:0061630">
    <property type="term" value="F:ubiquitin protein ligase activity"/>
    <property type="evidence" value="ECO:0007669"/>
    <property type="project" value="UniProtKB-EC"/>
</dbReference>
<dbReference type="InterPro" id="IPR044286">
    <property type="entry name" value="SINL_plant"/>
</dbReference>
<evidence type="ECO:0000256" key="6">
    <source>
        <dbReference type="ARBA" id="ARBA00022723"/>
    </source>
</evidence>
<feature type="domain" description="SIAH-type" evidence="14">
    <location>
        <begin position="237"/>
        <end position="295"/>
    </location>
</feature>
<keyword evidence="16" id="KW-1185">Reference proteome</keyword>
<feature type="region of interest" description="Disordered" evidence="12">
    <location>
        <begin position="1"/>
        <end position="169"/>
    </location>
</feature>
<dbReference type="InterPro" id="IPR049548">
    <property type="entry name" value="Sina-like_RING"/>
</dbReference>
<comment type="caution">
    <text evidence="15">The sequence shown here is derived from an EMBL/GenBank/DDBJ whole genome shotgun (WGS) entry which is preliminary data.</text>
</comment>
<evidence type="ECO:0000256" key="10">
    <source>
        <dbReference type="ARBA" id="ARBA00024004"/>
    </source>
</evidence>
<dbReference type="Gene3D" id="3.30.40.10">
    <property type="entry name" value="Zinc/RING finger domain, C3HC4 (zinc finger)"/>
    <property type="match status" value="1"/>
</dbReference>
<keyword evidence="6" id="KW-0479">Metal-binding</keyword>
<evidence type="ECO:0000256" key="12">
    <source>
        <dbReference type="SAM" id="MobiDB-lite"/>
    </source>
</evidence>
<gene>
    <name evidence="15" type="ORF">C1H46_009050</name>
</gene>
<dbReference type="CDD" id="cd16571">
    <property type="entry name" value="RING-HC_SIAHs"/>
    <property type="match status" value="1"/>
</dbReference>